<evidence type="ECO:0000313" key="6">
    <source>
        <dbReference type="Proteomes" id="UP000585638"/>
    </source>
</evidence>
<dbReference type="GO" id="GO:0003700">
    <property type="term" value="F:DNA-binding transcription factor activity"/>
    <property type="evidence" value="ECO:0007669"/>
    <property type="project" value="InterPro"/>
</dbReference>
<dbReference type="PANTHER" id="PTHR44846:SF17">
    <property type="entry name" value="GNTR-FAMILY TRANSCRIPTIONAL REGULATOR"/>
    <property type="match status" value="1"/>
</dbReference>
<dbReference type="RefSeq" id="WP_184867113.1">
    <property type="nucleotide sequence ID" value="NZ_BAAAWY010000080.1"/>
</dbReference>
<evidence type="ECO:0000256" key="1">
    <source>
        <dbReference type="ARBA" id="ARBA00023015"/>
    </source>
</evidence>
<dbReference type="PANTHER" id="PTHR44846">
    <property type="entry name" value="MANNOSYL-D-GLYCERATE TRANSPORT/METABOLISM SYSTEM REPRESSOR MNGR-RELATED"/>
    <property type="match status" value="1"/>
</dbReference>
<evidence type="ECO:0000256" key="3">
    <source>
        <dbReference type="ARBA" id="ARBA00023163"/>
    </source>
</evidence>
<dbReference type="Gene3D" id="1.10.10.10">
    <property type="entry name" value="Winged helix-like DNA-binding domain superfamily/Winged helix DNA-binding domain"/>
    <property type="match status" value="1"/>
</dbReference>
<feature type="domain" description="HTH gntR-type" evidence="4">
    <location>
        <begin position="3"/>
        <end position="71"/>
    </location>
</feature>
<evidence type="ECO:0000313" key="5">
    <source>
        <dbReference type="EMBL" id="MBB5895307.1"/>
    </source>
</evidence>
<comment type="caution">
    <text evidence="5">The sequence shown here is derived from an EMBL/GenBank/DDBJ whole genome shotgun (WGS) entry which is preliminary data.</text>
</comment>
<sequence length="234" mass="26295">MLRLKYEQIADQLARDIRRGRLPRGARLPGEHVLASRFAVSRNTIRQALAELGSRGLIATHSGKGSFVTFDGRPLDDRIGWTRALAEQGVHTTVAVIRLELVTDKEMAERFRLDDDEFVAVDRVRTIVDGPAISFECTRVAAGDRLRKLPESGLDGSLYDVLRAEGLVPEQGEEWVELGRITEVEAAVLGRTPGERFLRARRLCRDRNGVFVEHTESLLDPDRFRLHLKFGGVE</sequence>
<dbReference type="SMART" id="SM00866">
    <property type="entry name" value="UTRA"/>
    <property type="match status" value="1"/>
</dbReference>
<dbReference type="PROSITE" id="PS50949">
    <property type="entry name" value="HTH_GNTR"/>
    <property type="match status" value="1"/>
</dbReference>
<accession>A0A7W9KMJ8</accession>
<dbReference type="GO" id="GO:0003677">
    <property type="term" value="F:DNA binding"/>
    <property type="evidence" value="ECO:0007669"/>
    <property type="project" value="UniProtKB-KW"/>
</dbReference>
<protein>
    <submittedName>
        <fullName evidence="5">GntR family transcriptional regulator</fullName>
    </submittedName>
</protein>
<organism evidence="5 6">
    <name type="scientific">Kutzneria kofuensis</name>
    <dbReference type="NCBI Taxonomy" id="103725"/>
    <lineage>
        <taxon>Bacteria</taxon>
        <taxon>Bacillati</taxon>
        <taxon>Actinomycetota</taxon>
        <taxon>Actinomycetes</taxon>
        <taxon>Pseudonocardiales</taxon>
        <taxon>Pseudonocardiaceae</taxon>
        <taxon>Kutzneria</taxon>
    </lineage>
</organism>
<dbReference type="SUPFAM" id="SSF46785">
    <property type="entry name" value="Winged helix' DNA-binding domain"/>
    <property type="match status" value="1"/>
</dbReference>
<evidence type="ECO:0000256" key="2">
    <source>
        <dbReference type="ARBA" id="ARBA00023125"/>
    </source>
</evidence>
<keyword evidence="1" id="KW-0805">Transcription regulation</keyword>
<dbReference type="InterPro" id="IPR036388">
    <property type="entry name" value="WH-like_DNA-bd_sf"/>
</dbReference>
<dbReference type="Pfam" id="PF07702">
    <property type="entry name" value="UTRA"/>
    <property type="match status" value="1"/>
</dbReference>
<dbReference type="InterPro" id="IPR011663">
    <property type="entry name" value="UTRA"/>
</dbReference>
<name>A0A7W9KMJ8_9PSEU</name>
<evidence type="ECO:0000259" key="4">
    <source>
        <dbReference type="PROSITE" id="PS50949"/>
    </source>
</evidence>
<dbReference type="PRINTS" id="PR00035">
    <property type="entry name" value="HTHGNTR"/>
</dbReference>
<dbReference type="EMBL" id="JACHIR010000001">
    <property type="protein sequence ID" value="MBB5895307.1"/>
    <property type="molecule type" value="Genomic_DNA"/>
</dbReference>
<keyword evidence="2" id="KW-0238">DNA-binding</keyword>
<dbReference type="InterPro" id="IPR036390">
    <property type="entry name" value="WH_DNA-bd_sf"/>
</dbReference>
<dbReference type="Gene3D" id="3.40.1410.10">
    <property type="entry name" value="Chorismate lyase-like"/>
    <property type="match status" value="1"/>
</dbReference>
<proteinExistence type="predicted"/>
<dbReference type="InterPro" id="IPR028978">
    <property type="entry name" value="Chorismate_lyase_/UTRA_dom_sf"/>
</dbReference>
<keyword evidence="6" id="KW-1185">Reference proteome</keyword>
<dbReference type="Pfam" id="PF00392">
    <property type="entry name" value="GntR"/>
    <property type="match status" value="1"/>
</dbReference>
<dbReference type="GO" id="GO:0045892">
    <property type="term" value="P:negative regulation of DNA-templated transcription"/>
    <property type="evidence" value="ECO:0007669"/>
    <property type="project" value="TreeGrafter"/>
</dbReference>
<dbReference type="Proteomes" id="UP000585638">
    <property type="component" value="Unassembled WGS sequence"/>
</dbReference>
<dbReference type="CDD" id="cd07377">
    <property type="entry name" value="WHTH_GntR"/>
    <property type="match status" value="1"/>
</dbReference>
<dbReference type="AlphaFoldDB" id="A0A7W9KMJ8"/>
<dbReference type="InterPro" id="IPR050679">
    <property type="entry name" value="Bact_HTH_transcr_reg"/>
</dbReference>
<reference evidence="5 6" key="1">
    <citation type="submission" date="2020-08" db="EMBL/GenBank/DDBJ databases">
        <title>Sequencing the genomes of 1000 actinobacteria strains.</title>
        <authorList>
            <person name="Klenk H.-P."/>
        </authorList>
    </citation>
    <scope>NUCLEOTIDE SEQUENCE [LARGE SCALE GENOMIC DNA]</scope>
    <source>
        <strain evidence="5 6">DSM 43851</strain>
    </source>
</reference>
<keyword evidence="3" id="KW-0804">Transcription</keyword>
<gene>
    <name evidence="5" type="ORF">BJ998_006503</name>
</gene>
<dbReference type="SMART" id="SM00345">
    <property type="entry name" value="HTH_GNTR"/>
    <property type="match status" value="1"/>
</dbReference>
<dbReference type="InterPro" id="IPR000524">
    <property type="entry name" value="Tscrpt_reg_HTH_GntR"/>
</dbReference>
<dbReference type="SUPFAM" id="SSF64288">
    <property type="entry name" value="Chorismate lyase-like"/>
    <property type="match status" value="1"/>
</dbReference>